<comment type="similarity">
    <text evidence="2">Belongs to the IRC6 family.</text>
</comment>
<dbReference type="EMBL" id="HG316458">
    <property type="protein sequence ID" value="CDF89755.1"/>
    <property type="molecule type" value="Genomic_DNA"/>
</dbReference>
<evidence type="ECO:0000256" key="2">
    <source>
        <dbReference type="ARBA" id="ARBA00007973"/>
    </source>
</evidence>
<evidence type="ECO:0000313" key="5">
    <source>
        <dbReference type="EMBL" id="CDF89755.1"/>
    </source>
</evidence>
<dbReference type="PANTHER" id="PTHR28043:SF1">
    <property type="entry name" value="INCREASED RECOMBINATION CENTERS PROTEIN 6"/>
    <property type="match status" value="1"/>
</dbReference>
<evidence type="ECO:0000313" key="6">
    <source>
        <dbReference type="Proteomes" id="UP000019375"/>
    </source>
</evidence>
<proteinExistence type="inferred from homology"/>
<keyword evidence="4" id="KW-0160">Chromosomal rearrangement</keyword>
<evidence type="ECO:0000256" key="3">
    <source>
        <dbReference type="ARBA" id="ARBA00015902"/>
    </source>
</evidence>
<gene>
    <name evidence="5" type="ORF">BN860_00958g</name>
</gene>
<evidence type="ECO:0000256" key="1">
    <source>
        <dbReference type="ARBA" id="ARBA00002976"/>
    </source>
</evidence>
<comment type="function">
    <text evidence="1">Involved in gross chromosomal rearrangements (GCRs) and telomere healing.</text>
</comment>
<organism evidence="5 6">
    <name type="scientific">Zygosaccharomyces bailii (strain CLIB 213 / ATCC 58445 / CBS 680 / BCRC 21525 / NBRC 1098 / NCYC 1416 / NRRL Y-2227)</name>
    <dbReference type="NCBI Taxonomy" id="1333698"/>
    <lineage>
        <taxon>Eukaryota</taxon>
        <taxon>Fungi</taxon>
        <taxon>Dikarya</taxon>
        <taxon>Ascomycota</taxon>
        <taxon>Saccharomycotina</taxon>
        <taxon>Saccharomycetes</taxon>
        <taxon>Saccharomycetales</taxon>
        <taxon>Saccharomycetaceae</taxon>
        <taxon>Zygosaccharomyces</taxon>
    </lineage>
</organism>
<accession>A0A8J2T7T8</accession>
<dbReference type="GO" id="GO:0030674">
    <property type="term" value="F:protein-macromolecule adaptor activity"/>
    <property type="evidence" value="ECO:0007669"/>
    <property type="project" value="TreeGrafter"/>
</dbReference>
<sequence>MIKDEKANPEPPKNKILIVLPSDSDLDHKAIVFKLFGIKVGEDDRIVKNLVWKTKYYEVCFDLYIDEYVKWQVWFREFSSEEFSDLRNVLAGLVVVNQYSPDFHPISCGLEEAFVVWINTDSKVSQDALDEVNDQLLAQYQETTVEVLNLHAKETTNNYGEKISCERFRELIDTCRWKNCQMKLQANQDSATSSDVPLELVIHKMQQARIRHQNLDLDEQEAMQIAEEVANELTRGEQNSL</sequence>
<dbReference type="Proteomes" id="UP000019375">
    <property type="component" value="Unassembled WGS sequence"/>
</dbReference>
<name>A0A8J2T7T8_ZYGB2</name>
<dbReference type="OrthoDB" id="10261384at2759"/>
<evidence type="ECO:0000256" key="4">
    <source>
        <dbReference type="ARBA" id="ARBA00022447"/>
    </source>
</evidence>
<dbReference type="InterPro" id="IPR034627">
    <property type="entry name" value="Irc6"/>
</dbReference>
<protein>
    <recommendedName>
        <fullName evidence="3">Increased recombination centers protein 6</fullName>
    </recommendedName>
</protein>
<keyword evidence="6" id="KW-1185">Reference proteome</keyword>
<dbReference type="Gene3D" id="3.40.50.11960">
    <property type="match status" value="1"/>
</dbReference>
<reference evidence="6" key="1">
    <citation type="journal article" date="2013" name="Genome Announc.">
        <title>Genome sequence of the food spoilage yeast Zygosaccharomyces bailii CLIB 213(T).</title>
        <authorList>
            <person name="Galeote V."/>
            <person name="Bigey F."/>
            <person name="Devillers H."/>
            <person name="Neuveglise C."/>
            <person name="Dequin S."/>
        </authorList>
    </citation>
    <scope>NUCLEOTIDE SEQUENCE [LARGE SCALE GENOMIC DNA]</scope>
    <source>
        <strain evidence="6">CLIB 213 / ATCC 58445 / CBS 680 / CCRC 21525 / NBRC 1098 / NCYC 1416 / NRRL Y-2227</strain>
    </source>
</reference>
<dbReference type="PANTHER" id="PTHR28043">
    <property type="entry name" value="INCREASED RECOMBINATION CENTERS PROTEIN 6"/>
    <property type="match status" value="1"/>
</dbReference>
<dbReference type="AlphaFoldDB" id="A0A8J2T7T8"/>
<dbReference type="GO" id="GO:0016192">
    <property type="term" value="P:vesicle-mediated transport"/>
    <property type="evidence" value="ECO:0007669"/>
    <property type="project" value="InterPro"/>
</dbReference>